<organism evidence="2 3">
    <name type="scientific">Candidatus Thiopontia autotrophica</name>
    <dbReference type="NCBI Taxonomy" id="2841688"/>
    <lineage>
        <taxon>Bacteria</taxon>
        <taxon>Pseudomonadati</taxon>
        <taxon>Pseudomonadota</taxon>
        <taxon>Gammaproteobacteria</taxon>
        <taxon>Candidatus Thiopontia</taxon>
    </lineage>
</organism>
<dbReference type="EMBL" id="JACNFK010000023">
    <property type="protein sequence ID" value="MBC8519396.1"/>
    <property type="molecule type" value="Genomic_DNA"/>
</dbReference>
<proteinExistence type="predicted"/>
<keyword evidence="1" id="KW-0812">Transmembrane</keyword>
<keyword evidence="1" id="KW-0472">Membrane</keyword>
<feature type="transmembrane region" description="Helical" evidence="1">
    <location>
        <begin position="47"/>
        <end position="71"/>
    </location>
</feature>
<dbReference type="Proteomes" id="UP000654401">
    <property type="component" value="Unassembled WGS sequence"/>
</dbReference>
<evidence type="ECO:0000313" key="2">
    <source>
        <dbReference type="EMBL" id="MBC8519396.1"/>
    </source>
</evidence>
<gene>
    <name evidence="2" type="ORF">H8D24_03190</name>
</gene>
<evidence type="ECO:0000313" key="3">
    <source>
        <dbReference type="Proteomes" id="UP000654401"/>
    </source>
</evidence>
<sequence length="105" mass="11455">MMGTTNVTFIDVFMMALPIIPIIYFLIAGNPHDVDTEERASLSAARTWLVLALMALGLGVIGVVIATATLIMGVKTIIRGRTMYGLTVILISIFVPIFSFIPLWN</sequence>
<accession>A0A8J6PAI6</accession>
<feature type="transmembrane region" description="Helical" evidence="1">
    <location>
        <begin position="7"/>
        <end position="27"/>
    </location>
</feature>
<name>A0A8J6PAI6_9GAMM</name>
<protein>
    <submittedName>
        <fullName evidence="2">Uncharacterized protein</fullName>
    </submittedName>
</protein>
<comment type="caution">
    <text evidence="2">The sequence shown here is derived from an EMBL/GenBank/DDBJ whole genome shotgun (WGS) entry which is preliminary data.</text>
</comment>
<keyword evidence="1" id="KW-1133">Transmembrane helix</keyword>
<dbReference type="AlphaFoldDB" id="A0A8J6PAI6"/>
<feature type="transmembrane region" description="Helical" evidence="1">
    <location>
        <begin position="83"/>
        <end position="104"/>
    </location>
</feature>
<reference evidence="2 3" key="1">
    <citation type="submission" date="2020-08" db="EMBL/GenBank/DDBJ databases">
        <title>Bridging the membrane lipid divide: bacteria of the FCB group superphylum have the potential to synthesize archaeal ether lipids.</title>
        <authorList>
            <person name="Villanueva L."/>
            <person name="Von Meijenfeldt F.A.B."/>
            <person name="Westbye A.B."/>
            <person name="Yadav S."/>
            <person name="Hopmans E.C."/>
            <person name="Dutilh B.E."/>
            <person name="Sinninghe Damste J.S."/>
        </authorList>
    </citation>
    <scope>NUCLEOTIDE SEQUENCE [LARGE SCALE GENOMIC DNA]</scope>
    <source>
        <strain evidence="2">NIOZ-UU100</strain>
    </source>
</reference>
<evidence type="ECO:0000256" key="1">
    <source>
        <dbReference type="SAM" id="Phobius"/>
    </source>
</evidence>